<feature type="transmembrane region" description="Helical" evidence="7">
    <location>
        <begin position="227"/>
        <end position="245"/>
    </location>
</feature>
<feature type="transmembrane region" description="Helical" evidence="7">
    <location>
        <begin position="20"/>
        <end position="37"/>
    </location>
</feature>
<accession>A0AAP2DD80</accession>
<proteinExistence type="predicted"/>
<keyword evidence="2" id="KW-0813">Transport</keyword>
<dbReference type="AlphaFoldDB" id="A0AAP2DD80"/>
<comment type="caution">
    <text evidence="9">The sequence shown here is derived from an EMBL/GenBank/DDBJ whole genome shotgun (WGS) entry which is preliminary data.</text>
</comment>
<evidence type="ECO:0000256" key="2">
    <source>
        <dbReference type="ARBA" id="ARBA00022448"/>
    </source>
</evidence>
<dbReference type="InterPro" id="IPR035906">
    <property type="entry name" value="MetI-like_sf"/>
</dbReference>
<keyword evidence="6 7" id="KW-0472">Membrane</keyword>
<dbReference type="EMBL" id="JAHESC010000015">
    <property type="protein sequence ID" value="MBT1687252.1"/>
    <property type="molecule type" value="Genomic_DNA"/>
</dbReference>
<keyword evidence="4 7" id="KW-0812">Transmembrane</keyword>
<dbReference type="InterPro" id="IPR000515">
    <property type="entry name" value="MetI-like"/>
</dbReference>
<dbReference type="Pfam" id="PF00528">
    <property type="entry name" value="BPD_transp_1"/>
    <property type="match status" value="1"/>
</dbReference>
<sequence length="262" mass="29552">MELLKNIFSPLTQIKGRTSIILIVVEAFLALLLWEIVGQNGLIPVPSKILTSVVSIVTSAYFVDNLFSSLALTFTGMGISIVLALLVSYLSLIPVFAPVAKFIVKCRYLTLTGLIFLFTLLTQDGHQLKLSLLIFGIVPFFVTSLLAIIEAINVQEYELCKTLRMNNWQTLWEVVIIGRLDQVFEVMRQNFAIAWMMITMVEGLSMSEGGLGTMLIKSNKYIDLSTVFGILVIIFALGIFFDFLLRNLRHWLFPYTKIQVKK</sequence>
<name>A0AAP2DD80_9BACT</name>
<gene>
    <name evidence="9" type="ORF">KK078_11825</name>
</gene>
<reference evidence="9 10" key="1">
    <citation type="submission" date="2021-05" db="EMBL/GenBank/DDBJ databases">
        <title>A Polyphasic approach of four new species of the genus Ohtaekwangia: Ohtaekwangia histidinii sp. nov., Ohtaekwangia cretensis sp. nov., Ohtaekwangia indiensis sp. nov., Ohtaekwangia reichenbachii sp. nov. from diverse environment.</title>
        <authorList>
            <person name="Octaviana S."/>
        </authorList>
    </citation>
    <scope>NUCLEOTIDE SEQUENCE [LARGE SCALE GENOMIC DNA]</scope>
    <source>
        <strain evidence="9 10">PWU37</strain>
    </source>
</reference>
<evidence type="ECO:0000259" key="8">
    <source>
        <dbReference type="Pfam" id="PF00528"/>
    </source>
</evidence>
<evidence type="ECO:0000313" key="9">
    <source>
        <dbReference type="EMBL" id="MBT1687252.1"/>
    </source>
</evidence>
<dbReference type="GO" id="GO:0005886">
    <property type="term" value="C:plasma membrane"/>
    <property type="evidence" value="ECO:0007669"/>
    <property type="project" value="UniProtKB-SubCell"/>
</dbReference>
<dbReference type="SUPFAM" id="SSF161098">
    <property type="entry name" value="MetI-like"/>
    <property type="match status" value="1"/>
</dbReference>
<feature type="transmembrane region" description="Helical" evidence="7">
    <location>
        <begin position="70"/>
        <end position="96"/>
    </location>
</feature>
<dbReference type="Proteomes" id="UP001319180">
    <property type="component" value="Unassembled WGS sequence"/>
</dbReference>
<evidence type="ECO:0000256" key="6">
    <source>
        <dbReference type="ARBA" id="ARBA00023136"/>
    </source>
</evidence>
<dbReference type="GO" id="GO:0055085">
    <property type="term" value="P:transmembrane transport"/>
    <property type="evidence" value="ECO:0007669"/>
    <property type="project" value="InterPro"/>
</dbReference>
<evidence type="ECO:0000256" key="4">
    <source>
        <dbReference type="ARBA" id="ARBA00022692"/>
    </source>
</evidence>
<protein>
    <submittedName>
        <fullName evidence="9">ABC transporter permease subunit</fullName>
    </submittedName>
</protein>
<keyword evidence="5 7" id="KW-1133">Transmembrane helix</keyword>
<dbReference type="PANTHER" id="PTHR30151:SF0">
    <property type="entry name" value="ABC TRANSPORTER PERMEASE PROTEIN MJ0413-RELATED"/>
    <property type="match status" value="1"/>
</dbReference>
<dbReference type="PANTHER" id="PTHR30151">
    <property type="entry name" value="ALKANE SULFONATE ABC TRANSPORTER-RELATED, MEMBRANE SUBUNIT"/>
    <property type="match status" value="1"/>
</dbReference>
<keyword evidence="3" id="KW-1003">Cell membrane</keyword>
<comment type="subcellular location">
    <subcellularLocation>
        <location evidence="1">Cell membrane</location>
        <topology evidence="1">Multi-pass membrane protein</topology>
    </subcellularLocation>
</comment>
<organism evidence="9 10">
    <name type="scientific">Dawidia soli</name>
    <dbReference type="NCBI Taxonomy" id="2782352"/>
    <lineage>
        <taxon>Bacteria</taxon>
        <taxon>Pseudomonadati</taxon>
        <taxon>Bacteroidota</taxon>
        <taxon>Cytophagia</taxon>
        <taxon>Cytophagales</taxon>
        <taxon>Chryseotaleaceae</taxon>
        <taxon>Dawidia</taxon>
    </lineage>
</organism>
<dbReference type="RefSeq" id="WP_254090484.1">
    <property type="nucleotide sequence ID" value="NZ_JAHESC010000015.1"/>
</dbReference>
<feature type="transmembrane region" description="Helical" evidence="7">
    <location>
        <begin position="192"/>
        <end position="215"/>
    </location>
</feature>
<feature type="transmembrane region" description="Helical" evidence="7">
    <location>
        <begin position="130"/>
        <end position="149"/>
    </location>
</feature>
<evidence type="ECO:0000256" key="5">
    <source>
        <dbReference type="ARBA" id="ARBA00022989"/>
    </source>
</evidence>
<evidence type="ECO:0000256" key="7">
    <source>
        <dbReference type="SAM" id="Phobius"/>
    </source>
</evidence>
<feature type="domain" description="ABC transmembrane type-1" evidence="8">
    <location>
        <begin position="82"/>
        <end position="249"/>
    </location>
</feature>
<evidence type="ECO:0000256" key="3">
    <source>
        <dbReference type="ARBA" id="ARBA00022475"/>
    </source>
</evidence>
<evidence type="ECO:0000256" key="1">
    <source>
        <dbReference type="ARBA" id="ARBA00004651"/>
    </source>
</evidence>
<keyword evidence="10" id="KW-1185">Reference proteome</keyword>
<dbReference type="Gene3D" id="1.10.3720.10">
    <property type="entry name" value="MetI-like"/>
    <property type="match status" value="1"/>
</dbReference>
<feature type="transmembrane region" description="Helical" evidence="7">
    <location>
        <begin position="102"/>
        <end position="121"/>
    </location>
</feature>
<evidence type="ECO:0000313" key="10">
    <source>
        <dbReference type="Proteomes" id="UP001319180"/>
    </source>
</evidence>